<gene>
    <name evidence="5" type="ordered locus">Clim_1987</name>
</gene>
<dbReference type="InterPro" id="IPR023214">
    <property type="entry name" value="HAD_sf"/>
</dbReference>
<dbReference type="EC" id="3.1.3.18" evidence="4"/>
<dbReference type="InterPro" id="IPR041492">
    <property type="entry name" value="HAD_2"/>
</dbReference>
<protein>
    <recommendedName>
        <fullName evidence="4">phosphoglycolate phosphatase</fullName>
        <ecNumber evidence="4">3.1.3.18</ecNumber>
    </recommendedName>
</protein>
<dbReference type="InterPro" id="IPR023198">
    <property type="entry name" value="PGP-like_dom2"/>
</dbReference>
<dbReference type="InterPro" id="IPR050155">
    <property type="entry name" value="HAD-like_hydrolase_sf"/>
</dbReference>
<accession>B3EFQ7</accession>
<dbReference type="eggNOG" id="COG0546">
    <property type="taxonomic scope" value="Bacteria"/>
</dbReference>
<dbReference type="InterPro" id="IPR036412">
    <property type="entry name" value="HAD-like_sf"/>
</dbReference>
<dbReference type="CDD" id="cd07506">
    <property type="entry name" value="HAD_like"/>
    <property type="match status" value="1"/>
</dbReference>
<organism evidence="5 6">
    <name type="scientific">Chlorobium limicola (strain DSM 245 / NBRC 103803 / 6330)</name>
    <dbReference type="NCBI Taxonomy" id="290315"/>
    <lineage>
        <taxon>Bacteria</taxon>
        <taxon>Pseudomonadati</taxon>
        <taxon>Chlorobiota</taxon>
        <taxon>Chlorobiia</taxon>
        <taxon>Chlorobiales</taxon>
        <taxon>Chlorobiaceae</taxon>
        <taxon>Chlorobium/Pelodictyon group</taxon>
        <taxon>Chlorobium</taxon>
    </lineage>
</organism>
<keyword evidence="5" id="KW-0378">Hydrolase</keyword>
<dbReference type="Gene3D" id="1.10.150.240">
    <property type="entry name" value="Putative phosphatase, domain 2"/>
    <property type="match status" value="1"/>
</dbReference>
<dbReference type="PANTHER" id="PTHR43434">
    <property type="entry name" value="PHOSPHOGLYCOLATE PHOSPHATASE"/>
    <property type="match status" value="1"/>
</dbReference>
<evidence type="ECO:0000313" key="5">
    <source>
        <dbReference type="EMBL" id="ACD91019.1"/>
    </source>
</evidence>
<dbReference type="RefSeq" id="WP_012466888.1">
    <property type="nucleotide sequence ID" value="NC_010803.1"/>
</dbReference>
<evidence type="ECO:0000256" key="4">
    <source>
        <dbReference type="ARBA" id="ARBA00013078"/>
    </source>
</evidence>
<dbReference type="PANTHER" id="PTHR43434:SF1">
    <property type="entry name" value="PHOSPHOGLYCOLATE PHOSPHATASE"/>
    <property type="match status" value="1"/>
</dbReference>
<dbReference type="GO" id="GO:0008967">
    <property type="term" value="F:phosphoglycolate phosphatase activity"/>
    <property type="evidence" value="ECO:0007669"/>
    <property type="project" value="UniProtKB-EC"/>
</dbReference>
<dbReference type="Proteomes" id="UP000008841">
    <property type="component" value="Chromosome"/>
</dbReference>
<sequence length="230" mass="25478">MLKKLVLFDIDGTLLRIGCINRQILINALKEIYGTEGSAGHHDFSGKMDSSIIYEVLSDTELEQHEIEAKFDAVKQSYIRRFRAETRSSDITLMAGVRELLETLAQRTDLLLGILTGNFEASGRHKLKLPGIDHYFSLGAFADDGFHRSELPPVAVERAFRLTGKQFSGRDIVIIGDTVHDITCAKAVQAHSIAVATGNVSLLELSKNHPDTLLENLSRTENVIHSILNP</sequence>
<proteinExistence type="inferred from homology"/>
<reference evidence="5 6" key="1">
    <citation type="submission" date="2008-05" db="EMBL/GenBank/DDBJ databases">
        <title>Complete sequence of Chlorobium limicola DSM 245.</title>
        <authorList>
            <consortium name="US DOE Joint Genome Institute"/>
            <person name="Lucas S."/>
            <person name="Copeland A."/>
            <person name="Lapidus A."/>
            <person name="Glavina del Rio T."/>
            <person name="Dalin E."/>
            <person name="Tice H."/>
            <person name="Bruce D."/>
            <person name="Goodwin L."/>
            <person name="Pitluck S."/>
            <person name="Schmutz J."/>
            <person name="Larimer F."/>
            <person name="Land M."/>
            <person name="Hauser L."/>
            <person name="Kyrpides N."/>
            <person name="Ovchinnikova G."/>
            <person name="Zhao F."/>
            <person name="Li T."/>
            <person name="Liu Z."/>
            <person name="Overmann J."/>
            <person name="Bryant D.A."/>
            <person name="Richardson P."/>
        </authorList>
    </citation>
    <scope>NUCLEOTIDE SEQUENCE [LARGE SCALE GENOMIC DNA]</scope>
    <source>
        <strain evidence="6">DSM 245 / NBRC 103803 / 6330</strain>
    </source>
</reference>
<dbReference type="AlphaFoldDB" id="B3EFQ7"/>
<dbReference type="HOGENOM" id="CLU_045011_18_0_10"/>
<dbReference type="GO" id="GO:0006281">
    <property type="term" value="P:DNA repair"/>
    <property type="evidence" value="ECO:0007669"/>
    <property type="project" value="TreeGrafter"/>
</dbReference>
<comment type="similarity">
    <text evidence="3">Belongs to the HAD-like hydrolase superfamily. CbbY/CbbZ/Gph/YieH family.</text>
</comment>
<evidence type="ECO:0000256" key="2">
    <source>
        <dbReference type="ARBA" id="ARBA00004818"/>
    </source>
</evidence>
<dbReference type="GO" id="GO:0005829">
    <property type="term" value="C:cytosol"/>
    <property type="evidence" value="ECO:0007669"/>
    <property type="project" value="TreeGrafter"/>
</dbReference>
<evidence type="ECO:0000256" key="3">
    <source>
        <dbReference type="ARBA" id="ARBA00006171"/>
    </source>
</evidence>
<comment type="catalytic activity">
    <reaction evidence="1">
        <text>2-phosphoglycolate + H2O = glycolate + phosphate</text>
        <dbReference type="Rhea" id="RHEA:14369"/>
        <dbReference type="ChEBI" id="CHEBI:15377"/>
        <dbReference type="ChEBI" id="CHEBI:29805"/>
        <dbReference type="ChEBI" id="CHEBI:43474"/>
        <dbReference type="ChEBI" id="CHEBI:58033"/>
        <dbReference type="EC" id="3.1.3.18"/>
    </reaction>
</comment>
<comment type="pathway">
    <text evidence="2">Organic acid metabolism; glycolate biosynthesis; glycolate from 2-phosphoglycolate: step 1/1.</text>
</comment>
<dbReference type="Pfam" id="PF13419">
    <property type="entry name" value="HAD_2"/>
    <property type="match status" value="1"/>
</dbReference>
<dbReference type="Gene3D" id="3.40.50.1000">
    <property type="entry name" value="HAD superfamily/HAD-like"/>
    <property type="match status" value="1"/>
</dbReference>
<dbReference type="KEGG" id="cli:Clim_1987"/>
<dbReference type="EMBL" id="CP001097">
    <property type="protein sequence ID" value="ACD91019.1"/>
    <property type="molecule type" value="Genomic_DNA"/>
</dbReference>
<dbReference type="SUPFAM" id="SSF56784">
    <property type="entry name" value="HAD-like"/>
    <property type="match status" value="1"/>
</dbReference>
<evidence type="ECO:0000313" key="6">
    <source>
        <dbReference type="Proteomes" id="UP000008841"/>
    </source>
</evidence>
<dbReference type="STRING" id="290315.Clim_1987"/>
<evidence type="ECO:0000256" key="1">
    <source>
        <dbReference type="ARBA" id="ARBA00000830"/>
    </source>
</evidence>
<name>B3EFQ7_CHLL2</name>
<dbReference type="OrthoDB" id="9807630at2"/>